<proteinExistence type="predicted"/>
<sequence>MSPRLIRDIAFAASILPFPLALGSARIAIQAK</sequence>
<organism evidence="1 2">
    <name type="scientific">Pectobacterium carotovorum subsp. carotovorum (strain PC1)</name>
    <dbReference type="NCBI Taxonomy" id="561230"/>
    <lineage>
        <taxon>Bacteria</taxon>
        <taxon>Pseudomonadati</taxon>
        <taxon>Pseudomonadota</taxon>
        <taxon>Gammaproteobacteria</taxon>
        <taxon>Enterobacterales</taxon>
        <taxon>Pectobacteriaceae</taxon>
        <taxon>Pectobacterium</taxon>
    </lineage>
</organism>
<gene>
    <name evidence="1" type="ordered locus">PC1_2816</name>
</gene>
<dbReference type="EMBL" id="CP001657">
    <property type="protein sequence ID" value="ACT13846.1"/>
    <property type="molecule type" value="Genomic_DNA"/>
</dbReference>
<dbReference type="KEGG" id="pct:PC1_2816"/>
<dbReference type="Proteomes" id="UP000002736">
    <property type="component" value="Chromosome"/>
</dbReference>
<evidence type="ECO:0000313" key="1">
    <source>
        <dbReference type="EMBL" id="ACT13846.1"/>
    </source>
</evidence>
<accession>C6DA90</accession>
<dbReference type="AlphaFoldDB" id="C6DA90"/>
<dbReference type="HOGENOM" id="CLU_3390681_0_0_6"/>
<evidence type="ECO:0000313" key="2">
    <source>
        <dbReference type="Proteomes" id="UP000002736"/>
    </source>
</evidence>
<name>C6DA90_PECCP</name>
<reference evidence="1 2" key="1">
    <citation type="submission" date="2009-07" db="EMBL/GenBank/DDBJ databases">
        <title>Complete sequence of Pectobacterium carotovorum subsp. carotovorum PC1.</title>
        <authorList>
            <consortium name="US DOE Joint Genome Institute"/>
            <person name="Lucas S."/>
            <person name="Copeland A."/>
            <person name="Lapidus A."/>
            <person name="Glavina del Rio T."/>
            <person name="Tice H."/>
            <person name="Bruce D."/>
            <person name="Goodwin L."/>
            <person name="Pitluck S."/>
            <person name="Munk A.C."/>
            <person name="Brettin T."/>
            <person name="Detter J.C."/>
            <person name="Han C."/>
            <person name="Tapia R."/>
            <person name="Larimer F."/>
            <person name="Land M."/>
            <person name="Hauser L."/>
            <person name="Kyrpides N."/>
            <person name="Mikhailova N."/>
            <person name="Balakrishnan V."/>
            <person name="Glasner J."/>
            <person name="Perna N.T."/>
        </authorList>
    </citation>
    <scope>NUCLEOTIDE SEQUENCE [LARGE SCALE GENOMIC DNA]</scope>
    <source>
        <strain evidence="1 2">PC1</strain>
    </source>
</reference>
<protein>
    <submittedName>
        <fullName evidence="1">Uncharacterized protein</fullName>
    </submittedName>
</protein>
<dbReference type="STRING" id="561230.PC1_2816"/>